<dbReference type="InterPro" id="IPR000792">
    <property type="entry name" value="Tscrpt_reg_LuxR_C"/>
</dbReference>
<evidence type="ECO:0000256" key="2">
    <source>
        <dbReference type="ARBA" id="ARBA00023125"/>
    </source>
</evidence>
<dbReference type="Pfam" id="PF00196">
    <property type="entry name" value="GerE"/>
    <property type="match status" value="1"/>
</dbReference>
<evidence type="ECO:0000259" key="4">
    <source>
        <dbReference type="PROSITE" id="PS50043"/>
    </source>
</evidence>
<dbReference type="PANTHER" id="PTHR44688:SF16">
    <property type="entry name" value="DNA-BINDING TRANSCRIPTIONAL ACTIVATOR DEVR_DOSR"/>
    <property type="match status" value="1"/>
</dbReference>
<dbReference type="GO" id="GO:0003677">
    <property type="term" value="F:DNA binding"/>
    <property type="evidence" value="ECO:0007669"/>
    <property type="project" value="UniProtKB-KW"/>
</dbReference>
<accession>A0A1B7M2P5</accession>
<dbReference type="RefSeq" id="WP_043056751.1">
    <property type="nucleotide sequence ID" value="NZ_LXEY01000007.1"/>
</dbReference>
<protein>
    <recommendedName>
        <fullName evidence="4">HTH luxR-type domain-containing protein</fullName>
    </recommendedName>
</protein>
<dbReference type="InterPro" id="IPR036388">
    <property type="entry name" value="WH-like_DNA-bd_sf"/>
</dbReference>
<dbReference type="PROSITE" id="PS50043">
    <property type="entry name" value="HTH_LUXR_2"/>
    <property type="match status" value="1"/>
</dbReference>
<proteinExistence type="predicted"/>
<evidence type="ECO:0000256" key="3">
    <source>
        <dbReference type="ARBA" id="ARBA00023163"/>
    </source>
</evidence>
<keyword evidence="1" id="KW-0805">Transcription regulation</keyword>
<sequence length="517" mass="57127">MTDNVNVEVSNTDEASYDHLRHFVEKVEGLVANEDYVAAGHLVADDPTSAWFGFRPDRLYAIVDVLISQLSGPGHFLTTVHAVMSNPDPDLLFSQDVVVGSEEYNPRQQYFLAVIRMSAFRSVGLHKDAVEQAEAMRLQQGRLVSVFDRHGGWALSTSVQLGISAMLAGDFHRAVSAFTEAQLHVEVPAFAFLTRDALVKAALVQASFGDSYDAEMLLARAEDIPRTSSWAESHIDVHRDFTEILLRGGQFAKEALEKIQLHDVGEMWPFYIVAMYHLMESSGYREALEYQLKMFETLPVPKAEGHGFSGSVIPLKRALLAMSAGRGTEAQELLGQADQDIVYTRLIQAASHLYGGRPKEALSHATQLRSQTAGLRLLELRRLAIVAAANYATDNVRDSLNALEQAAKFPRGLTEFEIRIFSPETRRLATQHIKQWPQEDGGPSTFLTGLPDPGAALSERELVIIREVSLGHSRAQIAENLFISLNTVKSQLQSAYRKLGATSASSAVREAERRGLL</sequence>
<evidence type="ECO:0000256" key="1">
    <source>
        <dbReference type="ARBA" id="ARBA00023015"/>
    </source>
</evidence>
<dbReference type="Proteomes" id="UP000078292">
    <property type="component" value="Unassembled WGS sequence"/>
</dbReference>
<dbReference type="OrthoDB" id="134985at2"/>
<dbReference type="InterPro" id="IPR016032">
    <property type="entry name" value="Sig_transdc_resp-reg_C-effctor"/>
</dbReference>
<organism evidence="5 6">
    <name type="scientific">Enteractinococcus helveticum</name>
    <dbReference type="NCBI Taxonomy" id="1837282"/>
    <lineage>
        <taxon>Bacteria</taxon>
        <taxon>Bacillati</taxon>
        <taxon>Actinomycetota</taxon>
        <taxon>Actinomycetes</taxon>
        <taxon>Micrococcales</taxon>
        <taxon>Micrococcaceae</taxon>
    </lineage>
</organism>
<dbReference type="PRINTS" id="PR00038">
    <property type="entry name" value="HTHLUXR"/>
</dbReference>
<evidence type="ECO:0000313" key="5">
    <source>
        <dbReference type="EMBL" id="OAV62872.1"/>
    </source>
</evidence>
<dbReference type="CDD" id="cd06170">
    <property type="entry name" value="LuxR_C_like"/>
    <property type="match status" value="1"/>
</dbReference>
<dbReference type="PANTHER" id="PTHR44688">
    <property type="entry name" value="DNA-BINDING TRANSCRIPTIONAL ACTIVATOR DEVR_DOSR"/>
    <property type="match status" value="1"/>
</dbReference>
<keyword evidence="6" id="KW-1185">Reference proteome</keyword>
<dbReference type="Gene3D" id="1.10.10.10">
    <property type="entry name" value="Winged helix-like DNA-binding domain superfamily/Winged helix DNA-binding domain"/>
    <property type="match status" value="1"/>
</dbReference>
<reference evidence="5 6" key="1">
    <citation type="submission" date="2016-04" db="EMBL/GenBank/DDBJ databases">
        <title>First whole genome shotgun sequence of the bacterium Enteractinococcus sp. strain UASWS1574.</title>
        <authorList>
            <person name="Crovadore J."/>
            <person name="Chablais R."/>
            <person name="Lefort F."/>
        </authorList>
    </citation>
    <scope>NUCLEOTIDE SEQUENCE [LARGE SCALE GENOMIC DNA]</scope>
    <source>
        <strain evidence="5 6">UASWS1574</strain>
    </source>
</reference>
<comment type="caution">
    <text evidence="5">The sequence shown here is derived from an EMBL/GenBank/DDBJ whole genome shotgun (WGS) entry which is preliminary data.</text>
</comment>
<feature type="domain" description="HTH luxR-type" evidence="4">
    <location>
        <begin position="450"/>
        <end position="515"/>
    </location>
</feature>
<dbReference type="AlphaFoldDB" id="A0A1B7M2P5"/>
<gene>
    <name evidence="5" type="ORF">A6F49_04225</name>
</gene>
<dbReference type="SUPFAM" id="SSF46894">
    <property type="entry name" value="C-terminal effector domain of the bipartite response regulators"/>
    <property type="match status" value="1"/>
</dbReference>
<dbReference type="EMBL" id="LXEY01000007">
    <property type="protein sequence ID" value="OAV62872.1"/>
    <property type="molecule type" value="Genomic_DNA"/>
</dbReference>
<evidence type="ECO:0000313" key="6">
    <source>
        <dbReference type="Proteomes" id="UP000078292"/>
    </source>
</evidence>
<keyword evidence="3" id="KW-0804">Transcription</keyword>
<keyword evidence="2" id="KW-0238">DNA-binding</keyword>
<dbReference type="STRING" id="1837282.A6F49_04225"/>
<name>A0A1B7M2P5_9MICC</name>
<dbReference type="SMART" id="SM00421">
    <property type="entry name" value="HTH_LUXR"/>
    <property type="match status" value="1"/>
</dbReference>
<dbReference type="GO" id="GO:0006355">
    <property type="term" value="P:regulation of DNA-templated transcription"/>
    <property type="evidence" value="ECO:0007669"/>
    <property type="project" value="InterPro"/>
</dbReference>